<organism evidence="3">
    <name type="scientific">marine sediment metagenome</name>
    <dbReference type="NCBI Taxonomy" id="412755"/>
    <lineage>
        <taxon>unclassified sequences</taxon>
        <taxon>metagenomes</taxon>
        <taxon>ecological metagenomes</taxon>
    </lineage>
</organism>
<sequence>SGFCREHIMFWCETNNVDYILGLAKNERLKNEIAQELQQAKELYEQTGQAARVYKDFEYQTLKSWSKSRRVVGKAEYLGKGENPRFIVTSLSAEQFDARTLYEDQYCARGDMENRIKEQQLFLFADRTSAATMRANQLRLWFSSVAYTLMNALRRLGLKGTKLAKAQCNTIRLKLLKIGAQIKVTVRKVWVWFSESYPYQQLFTQVYENLRRLCLIPLRC</sequence>
<dbReference type="Pfam" id="PF13701">
    <property type="entry name" value="DDE_Tnp_1_4"/>
    <property type="match status" value="1"/>
</dbReference>
<dbReference type="AlphaFoldDB" id="X0Y6U9"/>
<evidence type="ECO:0000313" key="3">
    <source>
        <dbReference type="EMBL" id="GAG32616.1"/>
    </source>
</evidence>
<feature type="coiled-coil region" evidence="1">
    <location>
        <begin position="23"/>
        <end position="50"/>
    </location>
</feature>
<comment type="caution">
    <text evidence="3">The sequence shown here is derived from an EMBL/GenBank/DDBJ whole genome shotgun (WGS) entry which is preliminary data.</text>
</comment>
<reference evidence="3" key="1">
    <citation type="journal article" date="2014" name="Front. Microbiol.">
        <title>High frequency of phylogenetically diverse reductive dehalogenase-homologous genes in deep subseafloor sedimentary metagenomes.</title>
        <authorList>
            <person name="Kawai M."/>
            <person name="Futagami T."/>
            <person name="Toyoda A."/>
            <person name="Takaki Y."/>
            <person name="Nishi S."/>
            <person name="Hori S."/>
            <person name="Arai W."/>
            <person name="Tsubouchi T."/>
            <person name="Morono Y."/>
            <person name="Uchiyama I."/>
            <person name="Ito T."/>
            <person name="Fujiyama A."/>
            <person name="Inagaki F."/>
            <person name="Takami H."/>
        </authorList>
    </citation>
    <scope>NUCLEOTIDE SEQUENCE</scope>
    <source>
        <strain evidence="3">Expedition CK06-06</strain>
    </source>
</reference>
<dbReference type="EMBL" id="BARS01049408">
    <property type="protein sequence ID" value="GAG32616.1"/>
    <property type="molecule type" value="Genomic_DNA"/>
</dbReference>
<proteinExistence type="predicted"/>
<gene>
    <name evidence="3" type="ORF">S01H1_73906</name>
</gene>
<accession>X0Y6U9</accession>
<name>X0Y6U9_9ZZZZ</name>
<feature type="non-terminal residue" evidence="3">
    <location>
        <position position="1"/>
    </location>
</feature>
<evidence type="ECO:0000259" key="2">
    <source>
        <dbReference type="Pfam" id="PF13701"/>
    </source>
</evidence>
<feature type="domain" description="Transposase DDE" evidence="2">
    <location>
        <begin position="1"/>
        <end position="213"/>
    </location>
</feature>
<dbReference type="InterPro" id="IPR025668">
    <property type="entry name" value="Tnp_DDE_dom"/>
</dbReference>
<keyword evidence="1" id="KW-0175">Coiled coil</keyword>
<protein>
    <recommendedName>
        <fullName evidence="2">Transposase DDE domain-containing protein</fullName>
    </recommendedName>
</protein>
<evidence type="ECO:0000256" key="1">
    <source>
        <dbReference type="SAM" id="Coils"/>
    </source>
</evidence>